<keyword evidence="3" id="KW-0812">Transmembrane</keyword>
<dbReference type="PANTHER" id="PTHR12428:SF65">
    <property type="entry name" value="CYTOCHROME C OXIDASE ASSEMBLY PROTEIN COX18, MITOCHONDRIAL"/>
    <property type="match status" value="1"/>
</dbReference>
<keyword evidence="4" id="KW-1133">Transmembrane helix</keyword>
<keyword evidence="5" id="KW-0472">Membrane</keyword>
<evidence type="ECO:0000313" key="7">
    <source>
        <dbReference type="Proteomes" id="UP000230002"/>
    </source>
</evidence>
<comment type="caution">
    <text evidence="6">The sequence shown here is derived from an EMBL/GenBank/DDBJ whole genome shotgun (WGS) entry which is preliminary data.</text>
</comment>
<evidence type="ECO:0000256" key="3">
    <source>
        <dbReference type="ARBA" id="ARBA00022692"/>
    </source>
</evidence>
<dbReference type="GO" id="GO:0005743">
    <property type="term" value="C:mitochondrial inner membrane"/>
    <property type="evidence" value="ECO:0007669"/>
    <property type="project" value="TreeGrafter"/>
</dbReference>
<dbReference type="GO" id="GO:0032977">
    <property type="term" value="F:membrane insertase activity"/>
    <property type="evidence" value="ECO:0007669"/>
    <property type="project" value="InterPro"/>
</dbReference>
<evidence type="ECO:0000256" key="5">
    <source>
        <dbReference type="ARBA" id="ARBA00023136"/>
    </source>
</evidence>
<reference evidence="6 7" key="1">
    <citation type="journal article" date="2015" name="Sci. Rep.">
        <title>Chromosome-level genome map provides insights into diverse defense mechanisms in the medicinal fungus Ganoderma sinense.</title>
        <authorList>
            <person name="Zhu Y."/>
            <person name="Xu J."/>
            <person name="Sun C."/>
            <person name="Zhou S."/>
            <person name="Xu H."/>
            <person name="Nelson D.R."/>
            <person name="Qian J."/>
            <person name="Song J."/>
            <person name="Luo H."/>
            <person name="Xiang L."/>
            <person name="Li Y."/>
            <person name="Xu Z."/>
            <person name="Ji A."/>
            <person name="Wang L."/>
            <person name="Lu S."/>
            <person name="Hayward A."/>
            <person name="Sun W."/>
            <person name="Li X."/>
            <person name="Schwartz D.C."/>
            <person name="Wang Y."/>
            <person name="Chen S."/>
        </authorList>
    </citation>
    <scope>NUCLEOTIDE SEQUENCE [LARGE SCALE GENOMIC DNA]</scope>
    <source>
        <strain evidence="6 7">ZZ0214-1</strain>
    </source>
</reference>
<comment type="subcellular location">
    <subcellularLocation>
        <location evidence="1">Membrane</location>
        <topology evidence="1">Multi-pass membrane protein</topology>
    </subcellularLocation>
</comment>
<accession>A0A2G8STJ5</accession>
<dbReference type="PANTHER" id="PTHR12428">
    <property type="entry name" value="OXA1"/>
    <property type="match status" value="1"/>
</dbReference>
<comment type="similarity">
    <text evidence="2">Belongs to the OXA1/ALB3/YidC family.</text>
</comment>
<evidence type="ECO:0000313" key="6">
    <source>
        <dbReference type="EMBL" id="PIL37101.1"/>
    </source>
</evidence>
<dbReference type="STRING" id="1077348.A0A2G8STJ5"/>
<gene>
    <name evidence="6" type="ORF">GSI_00793</name>
</gene>
<evidence type="ECO:0000256" key="4">
    <source>
        <dbReference type="ARBA" id="ARBA00022989"/>
    </source>
</evidence>
<evidence type="ECO:0000256" key="2">
    <source>
        <dbReference type="ARBA" id="ARBA00009877"/>
    </source>
</evidence>
<keyword evidence="7" id="KW-1185">Reference proteome</keyword>
<name>A0A2G8STJ5_9APHY</name>
<dbReference type="GO" id="GO:0033617">
    <property type="term" value="P:mitochondrial respiratory chain complex IV assembly"/>
    <property type="evidence" value="ECO:0007669"/>
    <property type="project" value="TreeGrafter"/>
</dbReference>
<organism evidence="6 7">
    <name type="scientific">Ganoderma sinense ZZ0214-1</name>
    <dbReference type="NCBI Taxonomy" id="1077348"/>
    <lineage>
        <taxon>Eukaryota</taxon>
        <taxon>Fungi</taxon>
        <taxon>Dikarya</taxon>
        <taxon>Basidiomycota</taxon>
        <taxon>Agaricomycotina</taxon>
        <taxon>Agaricomycetes</taxon>
        <taxon>Polyporales</taxon>
        <taxon>Polyporaceae</taxon>
        <taxon>Ganoderma</taxon>
    </lineage>
</organism>
<protein>
    <submittedName>
        <fullName evidence="6">Uncharacterized protein</fullName>
    </submittedName>
</protein>
<proteinExistence type="inferred from homology"/>
<dbReference type="AlphaFoldDB" id="A0A2G8STJ5"/>
<dbReference type="EMBL" id="AYKW01000001">
    <property type="protein sequence ID" value="PIL37101.1"/>
    <property type="molecule type" value="Genomic_DNA"/>
</dbReference>
<dbReference type="InterPro" id="IPR001708">
    <property type="entry name" value="YidC/ALB3/OXA1/COX18"/>
</dbReference>
<dbReference type="Proteomes" id="UP000230002">
    <property type="component" value="Unassembled WGS sequence"/>
</dbReference>
<sequence length="319" mass="35156">MFSARTALATLRPSLRPTRCTPRCHPPHRTFIASTIHSLSEGFLDLATALPYPPGWPPYSSTIILVTVVTRLAFTAPFSVWAKNRQWRAETIVIPQLKSEMPAIHKQVQQDMRKAGFRGDKNAVVAEVNKRSQPIATKRRKELLAQHSASPMLTILLPAASQLPLFVGTSMVLSHASATPTVLDSEAFATLTSLAHADATATLPILLGIITLANVESSRWFVSAEVLQREQQVAKWTAERRARGEQVLEPGKISQSALRLLSVGRILIAAMVPGSVQLYWVTSATFGLFQSWALDFWDMRRRKRVAPPPATGPKARRSA</sequence>
<dbReference type="OrthoDB" id="2436667at2759"/>
<evidence type="ECO:0000256" key="1">
    <source>
        <dbReference type="ARBA" id="ARBA00004141"/>
    </source>
</evidence>
<dbReference type="GO" id="GO:0032979">
    <property type="term" value="P:protein insertion into mitochondrial inner membrane from matrix"/>
    <property type="evidence" value="ECO:0007669"/>
    <property type="project" value="TreeGrafter"/>
</dbReference>